<reference evidence="2 3" key="1">
    <citation type="journal article" date="2012" name="Genome Biol.">
        <title>Sequencing three crocodilian genomes to illuminate the evolution of archosaurs and amniotes.</title>
        <authorList>
            <person name="St John J.A."/>
            <person name="Braun E.L."/>
            <person name="Isberg S.R."/>
            <person name="Miles L.G."/>
            <person name="Chong A.Y."/>
            <person name="Gongora J."/>
            <person name="Dalzell P."/>
            <person name="Moran C."/>
            <person name="Bed'hom B."/>
            <person name="Abzhanov A."/>
            <person name="Burgess S.C."/>
            <person name="Cooksey A.M."/>
            <person name="Castoe T.A."/>
            <person name="Crawford N.G."/>
            <person name="Densmore L.D."/>
            <person name="Drew J.C."/>
            <person name="Edwards S.V."/>
            <person name="Faircloth B.C."/>
            <person name="Fujita M.K."/>
            <person name="Greenwold M.J."/>
            <person name="Hoffmann F.G."/>
            <person name="Howard J.M."/>
            <person name="Iguchi T."/>
            <person name="Janes D.E."/>
            <person name="Khan S.Y."/>
            <person name="Kohno S."/>
            <person name="de Koning A.J."/>
            <person name="Lance S.L."/>
            <person name="McCarthy F.M."/>
            <person name="McCormack J.E."/>
            <person name="Merchant M.E."/>
            <person name="Peterson D.G."/>
            <person name="Pollock D.D."/>
            <person name="Pourmand N."/>
            <person name="Raney B.J."/>
            <person name="Roessler K.A."/>
            <person name="Sanford J.R."/>
            <person name="Sawyer R.H."/>
            <person name="Schmidt C.J."/>
            <person name="Triplett E.W."/>
            <person name="Tuberville T.D."/>
            <person name="Venegas-Anaya M."/>
            <person name="Howard J.T."/>
            <person name="Jarvis E.D."/>
            <person name="Guillette L.J.Jr."/>
            <person name="Glenn T.C."/>
            <person name="Green R.E."/>
            <person name="Ray D.A."/>
        </authorList>
    </citation>
    <scope>NUCLEOTIDE SEQUENCE [LARGE SCALE GENOMIC DNA]</scope>
    <source>
        <strain evidence="2">KSC_2009_1</strain>
    </source>
</reference>
<name>A0A151M7N7_ALLMI</name>
<evidence type="ECO:0000313" key="2">
    <source>
        <dbReference type="EMBL" id="KYO20515.1"/>
    </source>
</evidence>
<comment type="caution">
    <text evidence="2">The sequence shown here is derived from an EMBL/GenBank/DDBJ whole genome shotgun (WGS) entry which is preliminary data.</text>
</comment>
<dbReference type="EMBL" id="AKHW03006374">
    <property type="protein sequence ID" value="KYO20515.1"/>
    <property type="molecule type" value="Genomic_DNA"/>
</dbReference>
<gene>
    <name evidence="2" type="ORF">Y1Q_0017344</name>
</gene>
<dbReference type="Proteomes" id="UP000050525">
    <property type="component" value="Unassembled WGS sequence"/>
</dbReference>
<feature type="region of interest" description="Disordered" evidence="1">
    <location>
        <begin position="114"/>
        <end position="135"/>
    </location>
</feature>
<organism evidence="2 3">
    <name type="scientific">Alligator mississippiensis</name>
    <name type="common">American alligator</name>
    <dbReference type="NCBI Taxonomy" id="8496"/>
    <lineage>
        <taxon>Eukaryota</taxon>
        <taxon>Metazoa</taxon>
        <taxon>Chordata</taxon>
        <taxon>Craniata</taxon>
        <taxon>Vertebrata</taxon>
        <taxon>Euteleostomi</taxon>
        <taxon>Archelosauria</taxon>
        <taxon>Archosauria</taxon>
        <taxon>Crocodylia</taxon>
        <taxon>Alligatoridae</taxon>
        <taxon>Alligatorinae</taxon>
        <taxon>Alligator</taxon>
    </lineage>
</organism>
<proteinExistence type="predicted"/>
<keyword evidence="3" id="KW-1185">Reference proteome</keyword>
<evidence type="ECO:0000256" key="1">
    <source>
        <dbReference type="SAM" id="MobiDB-lite"/>
    </source>
</evidence>
<dbReference type="AlphaFoldDB" id="A0A151M7N7"/>
<evidence type="ECO:0000313" key="3">
    <source>
        <dbReference type="Proteomes" id="UP000050525"/>
    </source>
</evidence>
<protein>
    <submittedName>
        <fullName evidence="2">Uncharacterized protein</fullName>
    </submittedName>
</protein>
<accession>A0A151M7N7</accession>
<sequence>MPGTLLRPETLWHRQKLPTLAVQGVGLDRSPKSRVMVEAPQKRAVAQSNPAPRTHQQGLGRWTHWIHPALKSFAPQDLIHERAGPRATPNLSIRGESLAALWWHRGGLADLSPPKPGALALPAPSRKHGKEDLQVQPQATIYAAEGEAEENTKISCPSVSSK</sequence>